<dbReference type="SFLD" id="SFLDS00005">
    <property type="entry name" value="Isoprenoid_Synthase_Type_I"/>
    <property type="match status" value="1"/>
</dbReference>
<evidence type="ECO:0000313" key="2">
    <source>
        <dbReference type="EMBL" id="TCV10196.1"/>
    </source>
</evidence>
<dbReference type="GO" id="GO:0016117">
    <property type="term" value="P:carotenoid biosynthetic process"/>
    <property type="evidence" value="ECO:0007669"/>
    <property type="project" value="UniProtKB-ARBA"/>
</dbReference>
<dbReference type="AlphaFoldDB" id="A0A4R3VXT3"/>
<dbReference type="EMBL" id="SMBZ01000036">
    <property type="protein sequence ID" value="TCV10196.1"/>
    <property type="molecule type" value="Genomic_DNA"/>
</dbReference>
<dbReference type="SUPFAM" id="SSF48576">
    <property type="entry name" value="Terpenoid synthases"/>
    <property type="match status" value="1"/>
</dbReference>
<dbReference type="CDD" id="cd00683">
    <property type="entry name" value="Trans_IPPS_HH"/>
    <property type="match status" value="1"/>
</dbReference>
<evidence type="ECO:0000256" key="1">
    <source>
        <dbReference type="ARBA" id="ARBA00022679"/>
    </source>
</evidence>
<dbReference type="Pfam" id="PF00494">
    <property type="entry name" value="SQS_PSY"/>
    <property type="match status" value="1"/>
</dbReference>
<name>A0A4R3VXT3_9SPHI</name>
<gene>
    <name evidence="2" type="ORF">EDC17_103641</name>
</gene>
<organism evidence="2 3">
    <name type="scientific">Sphingobacterium alimentarium</name>
    <dbReference type="NCBI Taxonomy" id="797292"/>
    <lineage>
        <taxon>Bacteria</taxon>
        <taxon>Pseudomonadati</taxon>
        <taxon>Bacteroidota</taxon>
        <taxon>Sphingobacteriia</taxon>
        <taxon>Sphingobacteriales</taxon>
        <taxon>Sphingobacteriaceae</taxon>
        <taxon>Sphingobacterium</taxon>
    </lineage>
</organism>
<keyword evidence="1" id="KW-0808">Transferase</keyword>
<comment type="caution">
    <text evidence="2">The sequence shown here is derived from an EMBL/GenBank/DDBJ whole genome shotgun (WGS) entry which is preliminary data.</text>
</comment>
<dbReference type="InterPro" id="IPR033904">
    <property type="entry name" value="Trans_IPPS_HH"/>
</dbReference>
<protein>
    <submittedName>
        <fullName evidence="2">Phytoene/squalene synthetase</fullName>
    </submittedName>
</protein>
<reference evidence="2 3" key="1">
    <citation type="submission" date="2019-03" db="EMBL/GenBank/DDBJ databases">
        <title>Genomic Encyclopedia of Type Strains, Phase IV (KMG-IV): sequencing the most valuable type-strain genomes for metagenomic binning, comparative biology and taxonomic classification.</title>
        <authorList>
            <person name="Goeker M."/>
        </authorList>
    </citation>
    <scope>NUCLEOTIDE SEQUENCE [LARGE SCALE GENOMIC DNA]</scope>
    <source>
        <strain evidence="2 3">DSM 22362</strain>
    </source>
</reference>
<dbReference type="InterPro" id="IPR019845">
    <property type="entry name" value="Squalene/phytoene_synthase_CS"/>
</dbReference>
<dbReference type="InterPro" id="IPR044843">
    <property type="entry name" value="Trans_IPPS_bact-type"/>
</dbReference>
<dbReference type="RefSeq" id="WP_132778379.1">
    <property type="nucleotide sequence ID" value="NZ_SMBZ01000036.1"/>
</dbReference>
<dbReference type="SFLD" id="SFLDG01212">
    <property type="entry name" value="Phytoene_synthase_like"/>
    <property type="match status" value="1"/>
</dbReference>
<proteinExistence type="predicted"/>
<sequence length="278" mass="32646">MKNTYDKLAYSISKCTTHTYSTSFSLGIKALDAKLRSAIYAIYGYVRLADEIVDSFHGYDQSSLLNQLIRETDEALANKISINPIIQSFQETVHQYSIDRQLIDQFLHSMSMDLEKVYYDKENYDEYILGSAEVVGLMCLHVFVEGDKAQYEKLKPYAQKLGSAFQKINFLRDLKEDYYTLGRFYFPNLDFMAFNDETKKVIEKEIEAEFKEALIGIKMLPNSSKFGVYLAYRYYWTLFKKIQLKSSRDILTNRTRVPNTEKMYLMMESYLNLKMDRI</sequence>
<dbReference type="SFLD" id="SFLDG01018">
    <property type="entry name" value="Squalene/Phytoene_Synthase_Lik"/>
    <property type="match status" value="1"/>
</dbReference>
<evidence type="ECO:0000313" key="3">
    <source>
        <dbReference type="Proteomes" id="UP000295197"/>
    </source>
</evidence>
<dbReference type="InterPro" id="IPR008949">
    <property type="entry name" value="Isoprenoid_synthase_dom_sf"/>
</dbReference>
<dbReference type="InterPro" id="IPR002060">
    <property type="entry name" value="Squ/phyt_synthse"/>
</dbReference>
<dbReference type="PANTHER" id="PTHR31480">
    <property type="entry name" value="BIFUNCTIONAL LYCOPENE CYCLASE/PHYTOENE SYNTHASE"/>
    <property type="match status" value="1"/>
</dbReference>
<dbReference type="Gene3D" id="1.10.600.10">
    <property type="entry name" value="Farnesyl Diphosphate Synthase"/>
    <property type="match status" value="1"/>
</dbReference>
<dbReference type="GO" id="GO:0004311">
    <property type="term" value="F:geranylgeranyl diphosphate synthase activity"/>
    <property type="evidence" value="ECO:0007669"/>
    <property type="project" value="InterPro"/>
</dbReference>
<dbReference type="GO" id="GO:0051996">
    <property type="term" value="F:squalene synthase [NAD(P)H] activity"/>
    <property type="evidence" value="ECO:0007669"/>
    <property type="project" value="InterPro"/>
</dbReference>
<dbReference type="PROSITE" id="PS01045">
    <property type="entry name" value="SQUALEN_PHYTOEN_SYN_2"/>
    <property type="match status" value="1"/>
</dbReference>
<dbReference type="OrthoDB" id="9787280at2"/>
<keyword evidence="3" id="KW-1185">Reference proteome</keyword>
<accession>A0A4R3VXT3</accession>
<dbReference type="Proteomes" id="UP000295197">
    <property type="component" value="Unassembled WGS sequence"/>
</dbReference>